<dbReference type="EMBL" id="CDRZ01000240">
    <property type="protein sequence ID" value="CEO89289.1"/>
    <property type="molecule type" value="Genomic_DNA"/>
</dbReference>
<dbReference type="AlphaFoldDB" id="A0A0B7MFC4"/>
<gene>
    <name evidence="1" type="ORF">SSCH_430030</name>
</gene>
<evidence type="ECO:0000313" key="2">
    <source>
        <dbReference type="Proteomes" id="UP000046155"/>
    </source>
</evidence>
<keyword evidence="2" id="KW-1185">Reference proteome</keyword>
<accession>A0A0B7MFC4</accession>
<reference evidence="2" key="1">
    <citation type="submission" date="2015-01" db="EMBL/GenBank/DDBJ databases">
        <authorList>
            <person name="Manzoor Shahid"/>
            <person name="Zubair Saima"/>
        </authorList>
    </citation>
    <scope>NUCLEOTIDE SEQUENCE [LARGE SCALE GENOMIC DNA]</scope>
    <source>
        <strain evidence="2">Sp3</strain>
    </source>
</reference>
<sequence length="81" mass="9518">MYVDRNVAKRELKLSITETTDVKPDLVTGKVIPTLDCPEYLDFSVSKLNTRPVPFYRHVLIRKHLTRLLEFTIIRRESPSF</sequence>
<organism evidence="1 2">
    <name type="scientific">Syntrophaceticus schinkii</name>
    <dbReference type="NCBI Taxonomy" id="499207"/>
    <lineage>
        <taxon>Bacteria</taxon>
        <taxon>Bacillati</taxon>
        <taxon>Bacillota</taxon>
        <taxon>Clostridia</taxon>
        <taxon>Thermoanaerobacterales</taxon>
        <taxon>Thermoanaerobacterales Family III. Incertae Sedis</taxon>
        <taxon>Syntrophaceticus</taxon>
    </lineage>
</organism>
<proteinExistence type="predicted"/>
<dbReference type="Proteomes" id="UP000046155">
    <property type="component" value="Unassembled WGS sequence"/>
</dbReference>
<protein>
    <submittedName>
        <fullName evidence="1">Uncharacterized protein</fullName>
    </submittedName>
</protein>
<evidence type="ECO:0000313" key="1">
    <source>
        <dbReference type="EMBL" id="CEO89289.1"/>
    </source>
</evidence>
<name>A0A0B7MFC4_9FIRM</name>